<evidence type="ECO:0000256" key="3">
    <source>
        <dbReference type="ARBA" id="ARBA00023163"/>
    </source>
</evidence>
<keyword evidence="2 4" id="KW-0238">DNA-binding</keyword>
<dbReference type="Gene3D" id="1.10.357.10">
    <property type="entry name" value="Tetracycline Repressor, domain 2"/>
    <property type="match status" value="1"/>
</dbReference>
<evidence type="ECO:0000259" key="5">
    <source>
        <dbReference type="PROSITE" id="PS50977"/>
    </source>
</evidence>
<proteinExistence type="predicted"/>
<keyword evidence="7" id="KW-1185">Reference proteome</keyword>
<dbReference type="SUPFAM" id="SSF46689">
    <property type="entry name" value="Homeodomain-like"/>
    <property type="match status" value="1"/>
</dbReference>
<dbReference type="Pfam" id="PF21993">
    <property type="entry name" value="TetR_C_13_2"/>
    <property type="match status" value="1"/>
</dbReference>
<dbReference type="InterPro" id="IPR009057">
    <property type="entry name" value="Homeodomain-like_sf"/>
</dbReference>
<dbReference type="PANTHER" id="PTHR47506:SF3">
    <property type="entry name" value="HTH-TYPE TRANSCRIPTIONAL REGULATOR LMRA"/>
    <property type="match status" value="1"/>
</dbReference>
<evidence type="ECO:0000313" key="7">
    <source>
        <dbReference type="Proteomes" id="UP001597295"/>
    </source>
</evidence>
<evidence type="ECO:0000256" key="1">
    <source>
        <dbReference type="ARBA" id="ARBA00023015"/>
    </source>
</evidence>
<dbReference type="PRINTS" id="PR00455">
    <property type="entry name" value="HTHTETR"/>
</dbReference>
<dbReference type="InterPro" id="IPR036271">
    <property type="entry name" value="Tet_transcr_reg_TetR-rel_C_sf"/>
</dbReference>
<keyword evidence="3" id="KW-0804">Transcription</keyword>
<sequence>MSESKPRGKRTNDPEGMRRRVLSVAAEAFQARGYHATSMHDIMALAQMTGGALYHHFPTKKALALAVITETVAAEVQATWIDPLLKAPARQAILGIFEEIAAGLEDRQRVQGCPVNNLALELSLADPDFRAALKGLFDRWRAALRDRLATEATPLPASDMADLIVATYSGAMALAKTDQSAAPLRNGALALAKLWKVE</sequence>
<dbReference type="InterPro" id="IPR001647">
    <property type="entry name" value="HTH_TetR"/>
</dbReference>
<protein>
    <submittedName>
        <fullName evidence="6">TetR/AcrR family transcriptional regulator</fullName>
    </submittedName>
</protein>
<comment type="caution">
    <text evidence="6">The sequence shown here is derived from an EMBL/GenBank/DDBJ whole genome shotgun (WGS) entry which is preliminary data.</text>
</comment>
<keyword evidence="1" id="KW-0805">Transcription regulation</keyword>
<organism evidence="6 7">
    <name type="scientific">Lacibacterium aquatile</name>
    <dbReference type="NCBI Taxonomy" id="1168082"/>
    <lineage>
        <taxon>Bacteria</taxon>
        <taxon>Pseudomonadati</taxon>
        <taxon>Pseudomonadota</taxon>
        <taxon>Alphaproteobacteria</taxon>
        <taxon>Rhodospirillales</taxon>
        <taxon>Rhodospirillaceae</taxon>
    </lineage>
</organism>
<dbReference type="Proteomes" id="UP001597295">
    <property type="component" value="Unassembled WGS sequence"/>
</dbReference>
<dbReference type="Pfam" id="PF00440">
    <property type="entry name" value="TetR_N"/>
    <property type="match status" value="1"/>
</dbReference>
<dbReference type="PANTHER" id="PTHR47506">
    <property type="entry name" value="TRANSCRIPTIONAL REGULATORY PROTEIN"/>
    <property type="match status" value="1"/>
</dbReference>
<evidence type="ECO:0000256" key="2">
    <source>
        <dbReference type="ARBA" id="ARBA00023125"/>
    </source>
</evidence>
<feature type="domain" description="HTH tetR-type" evidence="5">
    <location>
        <begin position="15"/>
        <end position="75"/>
    </location>
</feature>
<dbReference type="PROSITE" id="PS50977">
    <property type="entry name" value="HTH_TETR_2"/>
    <property type="match status" value="1"/>
</dbReference>
<dbReference type="RefSeq" id="WP_379874398.1">
    <property type="nucleotide sequence ID" value="NZ_JBHUIP010000001.1"/>
</dbReference>
<dbReference type="InterPro" id="IPR054156">
    <property type="entry name" value="YxaF_TetR_C"/>
</dbReference>
<feature type="DNA-binding region" description="H-T-H motif" evidence="4">
    <location>
        <begin position="38"/>
        <end position="57"/>
    </location>
</feature>
<accession>A0ABW5DNJ8</accession>
<dbReference type="EMBL" id="JBHUIP010000001">
    <property type="protein sequence ID" value="MFD2261511.1"/>
    <property type="molecule type" value="Genomic_DNA"/>
</dbReference>
<name>A0ABW5DNJ8_9PROT</name>
<gene>
    <name evidence="6" type="ORF">ACFSM5_01335</name>
</gene>
<reference evidence="7" key="1">
    <citation type="journal article" date="2019" name="Int. J. Syst. Evol. Microbiol.">
        <title>The Global Catalogue of Microorganisms (GCM) 10K type strain sequencing project: providing services to taxonomists for standard genome sequencing and annotation.</title>
        <authorList>
            <consortium name="The Broad Institute Genomics Platform"/>
            <consortium name="The Broad Institute Genome Sequencing Center for Infectious Disease"/>
            <person name="Wu L."/>
            <person name="Ma J."/>
        </authorList>
    </citation>
    <scope>NUCLEOTIDE SEQUENCE [LARGE SCALE GENOMIC DNA]</scope>
    <source>
        <strain evidence="7">CGMCC 1.19062</strain>
    </source>
</reference>
<evidence type="ECO:0000313" key="6">
    <source>
        <dbReference type="EMBL" id="MFD2261511.1"/>
    </source>
</evidence>
<evidence type="ECO:0000256" key="4">
    <source>
        <dbReference type="PROSITE-ProRule" id="PRU00335"/>
    </source>
</evidence>
<dbReference type="SUPFAM" id="SSF48498">
    <property type="entry name" value="Tetracyclin repressor-like, C-terminal domain"/>
    <property type="match status" value="1"/>
</dbReference>